<gene>
    <name evidence="2" type="ORF">BLNAU_16184</name>
</gene>
<sequence>MEAMYSKRRTSCGSALSGDCLKPRGNHGKLKMTGAPSHEGHSHEKGDEGTDRCWTRKSRIFRIATLAPTPPRPTLHRCSTTKPPDPLSQLQHPVVHVAVAVNSFMHLFDANTGKQNGEYDMGNIVTALVIEDRQRKLHFGTIDGEKRHSDTIASLEYIPLSHPILRARLIRAHLEADSSDALHSVGWRTHCQRATFTTITHLAPLEHLLPINLVPTKDNATQQPDQKHH</sequence>
<reference evidence="2 3" key="1">
    <citation type="journal article" date="2022" name="bioRxiv">
        <title>Genomics of Preaxostyla Flagellates Illuminates Evolutionary Transitions and the Path Towards Mitochondrial Loss.</title>
        <authorList>
            <person name="Novak L.V.F."/>
            <person name="Treitli S.C."/>
            <person name="Pyrih J."/>
            <person name="Halakuc P."/>
            <person name="Pipaliya S.V."/>
            <person name="Vacek V."/>
            <person name="Brzon O."/>
            <person name="Soukal P."/>
            <person name="Eme L."/>
            <person name="Dacks J.B."/>
            <person name="Karnkowska A."/>
            <person name="Elias M."/>
            <person name="Hampl V."/>
        </authorList>
    </citation>
    <scope>NUCLEOTIDE SEQUENCE [LARGE SCALE GENOMIC DNA]</scope>
    <source>
        <strain evidence="2">NAU3</strain>
        <tissue evidence="2">Gut</tissue>
    </source>
</reference>
<proteinExistence type="predicted"/>
<keyword evidence="3" id="KW-1185">Reference proteome</keyword>
<protein>
    <submittedName>
        <fullName evidence="2">Uncharacterized protein</fullName>
    </submittedName>
</protein>
<evidence type="ECO:0000256" key="1">
    <source>
        <dbReference type="SAM" id="MobiDB-lite"/>
    </source>
</evidence>
<feature type="compositionally biased region" description="Basic residues" evidence="1">
    <location>
        <begin position="1"/>
        <end position="10"/>
    </location>
</feature>
<dbReference type="EMBL" id="JARBJD010000167">
    <property type="protein sequence ID" value="KAK2948841.1"/>
    <property type="molecule type" value="Genomic_DNA"/>
</dbReference>
<organism evidence="2 3">
    <name type="scientific">Blattamonas nauphoetae</name>
    <dbReference type="NCBI Taxonomy" id="2049346"/>
    <lineage>
        <taxon>Eukaryota</taxon>
        <taxon>Metamonada</taxon>
        <taxon>Preaxostyla</taxon>
        <taxon>Oxymonadida</taxon>
        <taxon>Blattamonas</taxon>
    </lineage>
</organism>
<dbReference type="Proteomes" id="UP001281761">
    <property type="component" value="Unassembled WGS sequence"/>
</dbReference>
<name>A0ABQ9XA90_9EUKA</name>
<feature type="region of interest" description="Disordered" evidence="1">
    <location>
        <begin position="1"/>
        <end position="51"/>
    </location>
</feature>
<feature type="compositionally biased region" description="Basic and acidic residues" evidence="1">
    <location>
        <begin position="38"/>
        <end position="51"/>
    </location>
</feature>
<comment type="caution">
    <text evidence="2">The sequence shown here is derived from an EMBL/GenBank/DDBJ whole genome shotgun (WGS) entry which is preliminary data.</text>
</comment>
<evidence type="ECO:0000313" key="2">
    <source>
        <dbReference type="EMBL" id="KAK2948841.1"/>
    </source>
</evidence>
<accession>A0ABQ9XA90</accession>
<evidence type="ECO:0000313" key="3">
    <source>
        <dbReference type="Proteomes" id="UP001281761"/>
    </source>
</evidence>